<evidence type="ECO:0000256" key="4">
    <source>
        <dbReference type="ARBA" id="ARBA00022640"/>
    </source>
</evidence>
<dbReference type="GO" id="GO:0009507">
    <property type="term" value="C:chloroplast"/>
    <property type="evidence" value="ECO:0007669"/>
    <property type="project" value="UniProtKB-SubCell"/>
</dbReference>
<dbReference type="GO" id="GO:0008380">
    <property type="term" value="P:RNA splicing"/>
    <property type="evidence" value="ECO:0007669"/>
    <property type="project" value="UniProtKB-UniRule"/>
</dbReference>
<dbReference type="RefSeq" id="YP_009738727.1">
    <property type="nucleotide sequence ID" value="NC_046490.1"/>
</dbReference>
<evidence type="ECO:0000256" key="1">
    <source>
        <dbReference type="ARBA" id="ARBA00004229"/>
    </source>
</evidence>
<dbReference type="Pfam" id="PF01824">
    <property type="entry name" value="MatK_N"/>
    <property type="match status" value="1"/>
</dbReference>
<keyword evidence="4 9" id="KW-0934">Plastid</keyword>
<evidence type="ECO:0000256" key="6">
    <source>
        <dbReference type="ARBA" id="ARBA00022694"/>
    </source>
</evidence>
<dbReference type="InterPro" id="IPR024942">
    <property type="entry name" value="Maturase_MatK_N"/>
</dbReference>
<evidence type="ECO:0000256" key="3">
    <source>
        <dbReference type="ARBA" id="ARBA00022528"/>
    </source>
</evidence>
<dbReference type="Pfam" id="PF01348">
    <property type="entry name" value="Intron_maturas2"/>
    <property type="match status" value="1"/>
</dbReference>
<comment type="subcellular location">
    <subcellularLocation>
        <location evidence="1 8">Plastid</location>
        <location evidence="1 8">Chloroplast</location>
    </subcellularLocation>
</comment>
<evidence type="ECO:0000256" key="7">
    <source>
        <dbReference type="ARBA" id="ARBA00022884"/>
    </source>
</evidence>
<gene>
    <name evidence="8 12" type="primary">matK</name>
</gene>
<feature type="domain" description="Domain X" evidence="10">
    <location>
        <begin position="394"/>
        <end position="517"/>
    </location>
</feature>
<name>A0A6C0UBR6_9POAL</name>
<evidence type="ECO:0000259" key="10">
    <source>
        <dbReference type="Pfam" id="PF01348"/>
    </source>
</evidence>
<dbReference type="InterPro" id="IPR024937">
    <property type="entry name" value="Domain_X"/>
</dbReference>
<dbReference type="GO" id="GO:0003723">
    <property type="term" value="F:RNA binding"/>
    <property type="evidence" value="ECO:0007669"/>
    <property type="project" value="UniProtKB-KW"/>
</dbReference>
<dbReference type="HAMAP" id="MF_01390">
    <property type="entry name" value="MatK"/>
    <property type="match status" value="1"/>
</dbReference>
<accession>A0A6C0UBR6</accession>
<reference evidence="12" key="1">
    <citation type="submission" date="2020-01" db="EMBL/GenBank/DDBJ databases">
        <title>The complete chloroplast genome of Axonopus compressus (Sw.) Beauv.</title>
        <authorList>
            <person name="Wu Y."/>
        </authorList>
    </citation>
    <scope>NUCLEOTIDE SEQUENCE</scope>
</reference>
<proteinExistence type="inferred from homology"/>
<evidence type="ECO:0000256" key="9">
    <source>
        <dbReference type="RuleBase" id="RU004226"/>
    </source>
</evidence>
<dbReference type="GeneID" id="44794523"/>
<sequence>MQHLVLTILHYVSSFDKPRNAFFSLIQVEIQMEKFEGYSEKQKSRQQYFVYPLLFQEYIYAFAHDYRLNDSEPVEIFGCNNKKFSSLLVKRLIIRMYQQNFWINSVNHPNQDRLLDHSNYFYSEFYSQILSEGFAIVVEIPLSLRRLSCPEDKEIPTFQNLQSIHSIFPFLEDKFLHLHYLSHIEIPYPIHLEILVQLLEYRIPDVPSLHLLRFFLNYYSNWNSLITSMKSIFLLKKENKRLFRFLYNSYVSEFEFFLLFLRKQSSCLRLTSSGTFLERIQFSGKIEHFGLMYPGFFRKTLWFFMDPLMHYVRYQGKAILASKGTSLLKKKWKSYFVNFSQYFFSFWTRPQRIRLNLLTNSCFDFLGYLSSVPINTLLVRNQMLENFFLIDTRMTKFDTTVPATPLIGSLSKAQFCTGSGHPISKPVWTDLSDWDILDRFGRICRNLFHYHSGSSKKQTLYRLKYILRLSCARTLARKHKSTVRTFMQRLGSVFLEEFFTEEEQVFFLMFTKTTHFSFHGSHSERIWYLDIIRINDLVNPLTLN</sequence>
<keyword evidence="3 9" id="KW-0150">Chloroplast</keyword>
<keyword evidence="6 8" id="KW-0819">tRNA processing</keyword>
<dbReference type="GO" id="GO:0008033">
    <property type="term" value="P:tRNA processing"/>
    <property type="evidence" value="ECO:0007669"/>
    <property type="project" value="UniProtKB-KW"/>
</dbReference>
<comment type="function">
    <text evidence="8 9">Usually encoded in the trnK tRNA gene intron. Probably assists in splicing its own and other chloroplast group II introns.</text>
</comment>
<keyword evidence="5 8" id="KW-0507">mRNA processing</keyword>
<evidence type="ECO:0000313" key="12">
    <source>
        <dbReference type="EMBL" id="QIB72486.1"/>
    </source>
</evidence>
<geneLocation type="chloroplast" evidence="12"/>
<keyword evidence="7 8" id="KW-0694">RNA-binding</keyword>
<evidence type="ECO:0000256" key="8">
    <source>
        <dbReference type="HAMAP-Rule" id="MF_01390"/>
    </source>
</evidence>
<evidence type="ECO:0000259" key="11">
    <source>
        <dbReference type="Pfam" id="PF01824"/>
    </source>
</evidence>
<dbReference type="AlphaFoldDB" id="A0A6C0UBR6"/>
<dbReference type="EMBL" id="MN989413">
    <property type="protein sequence ID" value="QIB72486.1"/>
    <property type="molecule type" value="Genomic_DNA"/>
</dbReference>
<feature type="domain" description="Maturase MatK N-terminal" evidence="11">
    <location>
        <begin position="32"/>
        <end position="367"/>
    </location>
</feature>
<protein>
    <recommendedName>
        <fullName evidence="8">Maturase K</fullName>
    </recommendedName>
    <alternativeName>
        <fullName evidence="8">Intron maturase</fullName>
    </alternativeName>
</protein>
<dbReference type="GO" id="GO:0006397">
    <property type="term" value="P:mRNA processing"/>
    <property type="evidence" value="ECO:0007669"/>
    <property type="project" value="UniProtKB-KW"/>
</dbReference>
<dbReference type="PANTHER" id="PTHR34811:SF1">
    <property type="entry name" value="MATURASE K"/>
    <property type="match status" value="1"/>
</dbReference>
<evidence type="ECO:0000256" key="5">
    <source>
        <dbReference type="ARBA" id="ARBA00022664"/>
    </source>
</evidence>
<evidence type="ECO:0000256" key="2">
    <source>
        <dbReference type="ARBA" id="ARBA00006621"/>
    </source>
</evidence>
<dbReference type="InterPro" id="IPR002866">
    <property type="entry name" value="Maturase_MatK"/>
</dbReference>
<dbReference type="PANTHER" id="PTHR34811">
    <property type="entry name" value="MATURASE K"/>
    <property type="match status" value="1"/>
</dbReference>
<comment type="similarity">
    <text evidence="2 8">Belongs to the intron maturase 2 family. MatK subfamily.</text>
</comment>
<organism evidence="12">
    <name type="scientific">Axonopus compressus</name>
    <dbReference type="NCBI Taxonomy" id="217170"/>
    <lineage>
        <taxon>Eukaryota</taxon>
        <taxon>Viridiplantae</taxon>
        <taxon>Streptophyta</taxon>
        <taxon>Embryophyta</taxon>
        <taxon>Tracheophyta</taxon>
        <taxon>Spermatophyta</taxon>
        <taxon>Magnoliopsida</taxon>
        <taxon>Liliopsida</taxon>
        <taxon>Poales</taxon>
        <taxon>Poaceae</taxon>
        <taxon>PACMAD clade</taxon>
        <taxon>Panicoideae</taxon>
        <taxon>Andropogonodae</taxon>
        <taxon>Paspaleae</taxon>
        <taxon>Paspalinae</taxon>
        <taxon>Axonopus</taxon>
    </lineage>
</organism>